<feature type="compositionally biased region" description="Acidic residues" evidence="2">
    <location>
        <begin position="575"/>
        <end position="593"/>
    </location>
</feature>
<keyword evidence="1" id="KW-0479">Metal-binding</keyword>
<comment type="caution">
    <text evidence="4">The sequence shown here is derived from an EMBL/GenBank/DDBJ whole genome shotgun (WGS) entry which is preliminary data.</text>
</comment>
<feature type="compositionally biased region" description="Low complexity" evidence="2">
    <location>
        <begin position="257"/>
        <end position="269"/>
    </location>
</feature>
<proteinExistence type="predicted"/>
<dbReference type="AlphaFoldDB" id="A0A8T2AU81"/>
<evidence type="ECO:0000256" key="2">
    <source>
        <dbReference type="SAM" id="MobiDB-lite"/>
    </source>
</evidence>
<name>A0A8T2AU81_9BRAS</name>
<dbReference type="InterPro" id="IPR000571">
    <property type="entry name" value="Znf_CCCH"/>
</dbReference>
<dbReference type="PROSITE" id="PS50103">
    <property type="entry name" value="ZF_C3H1"/>
    <property type="match status" value="1"/>
</dbReference>
<keyword evidence="1" id="KW-0862">Zinc</keyword>
<dbReference type="EMBL" id="JAEFBK010000008">
    <property type="protein sequence ID" value="KAG7577761.1"/>
    <property type="molecule type" value="Genomic_DNA"/>
</dbReference>
<dbReference type="InterPro" id="IPR052650">
    <property type="entry name" value="Zinc_finger_CCCH"/>
</dbReference>
<feature type="region of interest" description="Disordered" evidence="2">
    <location>
        <begin position="1"/>
        <end position="116"/>
    </location>
</feature>
<dbReference type="PANTHER" id="PTHR36886">
    <property type="entry name" value="PROTEIN FRIGIDA-ESSENTIAL 1"/>
    <property type="match status" value="1"/>
</dbReference>
<evidence type="ECO:0000256" key="1">
    <source>
        <dbReference type="PROSITE-ProRule" id="PRU00723"/>
    </source>
</evidence>
<gene>
    <name evidence="4" type="ORF">ISN45_Aa03g020100</name>
</gene>
<keyword evidence="5" id="KW-1185">Reference proteome</keyword>
<accession>A0A8T2AU81</accession>
<feature type="compositionally biased region" description="Basic and acidic residues" evidence="2">
    <location>
        <begin position="275"/>
        <end position="295"/>
    </location>
</feature>
<reference evidence="4 5" key="1">
    <citation type="submission" date="2020-12" db="EMBL/GenBank/DDBJ databases">
        <title>Concerted genomic and epigenomic changes stabilize Arabidopsis allopolyploids.</title>
        <authorList>
            <person name="Chen Z."/>
        </authorList>
    </citation>
    <scope>NUCLEOTIDE SEQUENCE [LARGE SCALE GENOMIC DNA]</scope>
    <source>
        <strain evidence="4">Allo738</strain>
        <tissue evidence="4">Leaf</tissue>
    </source>
</reference>
<keyword evidence="1" id="KW-0863">Zinc-finger</keyword>
<feature type="region of interest" description="Disordered" evidence="2">
    <location>
        <begin position="545"/>
        <end position="602"/>
    </location>
</feature>
<dbReference type="GO" id="GO:0008270">
    <property type="term" value="F:zinc ion binding"/>
    <property type="evidence" value="ECO:0007669"/>
    <property type="project" value="UniProtKB-KW"/>
</dbReference>
<feature type="compositionally biased region" description="Basic and acidic residues" evidence="2">
    <location>
        <begin position="101"/>
        <end position="110"/>
    </location>
</feature>
<feature type="zinc finger region" description="C3H1-type" evidence="1">
    <location>
        <begin position="222"/>
        <end position="251"/>
    </location>
</feature>
<feature type="compositionally biased region" description="Basic and acidic residues" evidence="2">
    <location>
        <begin position="554"/>
        <end position="574"/>
    </location>
</feature>
<evidence type="ECO:0000313" key="5">
    <source>
        <dbReference type="Proteomes" id="UP000694240"/>
    </source>
</evidence>
<organism evidence="4 5">
    <name type="scientific">Arabidopsis thaliana x Arabidopsis arenosa</name>
    <dbReference type="NCBI Taxonomy" id="1240361"/>
    <lineage>
        <taxon>Eukaryota</taxon>
        <taxon>Viridiplantae</taxon>
        <taxon>Streptophyta</taxon>
        <taxon>Embryophyta</taxon>
        <taxon>Tracheophyta</taxon>
        <taxon>Spermatophyta</taxon>
        <taxon>Magnoliopsida</taxon>
        <taxon>eudicotyledons</taxon>
        <taxon>Gunneridae</taxon>
        <taxon>Pentapetalae</taxon>
        <taxon>rosids</taxon>
        <taxon>malvids</taxon>
        <taxon>Brassicales</taxon>
        <taxon>Brassicaceae</taxon>
        <taxon>Camelineae</taxon>
        <taxon>Arabidopsis</taxon>
    </lineage>
</organism>
<dbReference type="PANTHER" id="PTHR36886:SF8">
    <property type="entry name" value="ZINC FINGER CCCH DOMAIN-CONTAINING PROTEIN 38"/>
    <property type="match status" value="1"/>
</dbReference>
<feature type="region of interest" description="Disordered" evidence="2">
    <location>
        <begin position="495"/>
        <end position="515"/>
    </location>
</feature>
<protein>
    <submittedName>
        <fullName evidence="4">Zinc finger CCCH-type</fullName>
    </submittedName>
</protein>
<dbReference type="Proteomes" id="UP000694240">
    <property type="component" value="Chromosome 8"/>
</dbReference>
<sequence>MEMSGLGRKRLSKWDSKEDTHHHHSNVNANSGSYYRDKESEPVRFNAESNGEARTRSRVSQNNDNSYFSEQDDTRQQFFPRSGSRSNSRSRSRSRSPVYRARRDAGSYDRHKTRTQVSPTPIREFNKRGSDHQFDQRSDYGWEDNIRKPRETKYHTDDFREEAMMEGARSSDYNTDYAEDNSRREHVNDGGLDLRMRRHRSEFMGEKETQRRGGDGEGGFHRSSNIPCKFFAAGTGFCRNGNYCRFSHHVADRNQPQDNNNFYRQDNNNHSGHNKWNDVERLDNGRVGRIEDSRASKGVSESKGNGSSWIGDMEMSPDWNYGVQALKKPVKEEHGVGIIGPSSQSRVLKDDLVTNYDQRNSGMFSHGDKTMAEKPIAASHQSYSNSVNVAPVQAFNQNHNVLPYQSSLTTGGSQQVVAAATNFSVGSNLSNLESGKVYQDNHHSMVEKPVLVQNTVSREQIDQITNISATIAQFLANGQPIPQLEQALKMPLHSESSVAVQPNQATPQSNPVISNPNQLWGLGMSTGAEGVSAVTASKVSNVDGIQELSLNPKENGDKKTDEASKEEEGKKTGEDTNDAENVVDDDGDDDGSDEENKKEKDPKGMRAFKFALVEVVKELLKPAWKEGKLNKDGYKNIVKKVAEKVTGTMQSGNVPQTQEKIDHYLSASKPKLTKLVQVPSYITYSFALLINCKHTMFLTVVLCLFSTPGIYQQNQEDII</sequence>
<evidence type="ECO:0000313" key="4">
    <source>
        <dbReference type="EMBL" id="KAG7577761.1"/>
    </source>
</evidence>
<feature type="compositionally biased region" description="Basic and acidic residues" evidence="2">
    <location>
        <begin position="12"/>
        <end position="21"/>
    </location>
</feature>
<feature type="region of interest" description="Disordered" evidence="2">
    <location>
        <begin position="254"/>
        <end position="311"/>
    </location>
</feature>
<evidence type="ECO:0000259" key="3">
    <source>
        <dbReference type="PROSITE" id="PS50103"/>
    </source>
</evidence>
<feature type="compositionally biased region" description="Polar residues" evidence="2">
    <location>
        <begin position="58"/>
        <end position="69"/>
    </location>
</feature>
<feature type="domain" description="C3H1-type" evidence="3">
    <location>
        <begin position="222"/>
        <end position="251"/>
    </location>
</feature>